<organism evidence="2 3">
    <name type="scientific">Sitophilus oryzae</name>
    <name type="common">Rice weevil</name>
    <name type="synonym">Curculio oryzae</name>
    <dbReference type="NCBI Taxonomy" id="7048"/>
    <lineage>
        <taxon>Eukaryota</taxon>
        <taxon>Metazoa</taxon>
        <taxon>Ecdysozoa</taxon>
        <taxon>Arthropoda</taxon>
        <taxon>Hexapoda</taxon>
        <taxon>Insecta</taxon>
        <taxon>Pterygota</taxon>
        <taxon>Neoptera</taxon>
        <taxon>Endopterygota</taxon>
        <taxon>Coleoptera</taxon>
        <taxon>Polyphaga</taxon>
        <taxon>Cucujiformia</taxon>
        <taxon>Curculionidae</taxon>
        <taxon>Dryophthorinae</taxon>
        <taxon>Sitophilus</taxon>
    </lineage>
</organism>
<accession>A0A6J2YBL9</accession>
<name>A0A6J2YBL9_SITOR</name>
<gene>
    <name evidence="3" type="primary">LOC115886313</name>
</gene>
<dbReference type="GeneID" id="115886313"/>
<dbReference type="InParanoid" id="A0A6J2YBL9"/>
<sequence length="302" mass="33233">MRFAIILVVLFSLGYATKAASSSNGVIEALIKIAIIYVETLLKNKGSIEVLGNSSISLDFGMKSFIDGTFNFQTLEVYGLQGLEAKQENLNVTIDDNKLSLCININAPTELGVNISNYAADIALVNAIPVYGNGDIKLAVRRVKVNICTNISLSSPIQLQSLYVRPEFRSCQVNITGFWNNDELSNILTDAFSLLEGIILTFWNSEIDCISCLLSSTLQSIVNGVLNQQVTIRSVSDYISVMENSCQDACGTSENDVIKKISKGEMSQSLQALTDEDLKIYITTFAKFAEEYLNQVYTEYSN</sequence>
<evidence type="ECO:0000313" key="3">
    <source>
        <dbReference type="RefSeq" id="XP_030761268.1"/>
    </source>
</evidence>
<feature type="signal peptide" evidence="1">
    <location>
        <begin position="1"/>
        <end position="19"/>
    </location>
</feature>
<dbReference type="Gene3D" id="3.15.10.30">
    <property type="entry name" value="Haemolymph juvenile hormone binding protein"/>
    <property type="match status" value="1"/>
</dbReference>
<dbReference type="Proteomes" id="UP000504635">
    <property type="component" value="Unplaced"/>
</dbReference>
<protein>
    <submittedName>
        <fullName evidence="3">Uncharacterized protein LOC115886313</fullName>
    </submittedName>
</protein>
<dbReference type="AlphaFoldDB" id="A0A6J2YBL9"/>
<keyword evidence="1" id="KW-0732">Signal</keyword>
<feature type="chain" id="PRO_5026873671" evidence="1">
    <location>
        <begin position="20"/>
        <end position="302"/>
    </location>
</feature>
<proteinExistence type="predicted"/>
<dbReference type="RefSeq" id="XP_030761268.1">
    <property type="nucleotide sequence ID" value="XM_030905408.1"/>
</dbReference>
<keyword evidence="2" id="KW-1185">Reference proteome</keyword>
<dbReference type="Pfam" id="PF06585">
    <property type="entry name" value="JHBP"/>
    <property type="match status" value="1"/>
</dbReference>
<dbReference type="InterPro" id="IPR038606">
    <property type="entry name" value="To_sf"/>
</dbReference>
<dbReference type="InterPro" id="IPR010562">
    <property type="entry name" value="Haemolymph_juvenile_hormone-bd"/>
</dbReference>
<reference evidence="3" key="1">
    <citation type="submission" date="2025-08" db="UniProtKB">
        <authorList>
            <consortium name="RefSeq"/>
        </authorList>
    </citation>
    <scope>IDENTIFICATION</scope>
    <source>
        <tissue evidence="3">Gonads</tissue>
    </source>
</reference>
<evidence type="ECO:0000313" key="2">
    <source>
        <dbReference type="Proteomes" id="UP000504635"/>
    </source>
</evidence>
<evidence type="ECO:0000256" key="1">
    <source>
        <dbReference type="SAM" id="SignalP"/>
    </source>
</evidence>
<dbReference type="OrthoDB" id="6781046at2759"/>
<dbReference type="KEGG" id="soy:115886313"/>